<dbReference type="FunFam" id="2.40.50.140:FF:000076">
    <property type="entry name" value="26S protease regulatory subunit 6A"/>
    <property type="match status" value="1"/>
</dbReference>
<evidence type="ECO:0000256" key="2">
    <source>
        <dbReference type="ARBA" id="ARBA00004496"/>
    </source>
</evidence>
<dbReference type="GO" id="GO:0070682">
    <property type="term" value="P:proteasome regulatory particle assembly"/>
    <property type="evidence" value="ECO:0007669"/>
    <property type="project" value="UniProtKB-ARBA"/>
</dbReference>
<reference evidence="13" key="1">
    <citation type="submission" date="2021-03" db="EMBL/GenBank/DDBJ databases">
        <authorList>
            <person name="Palmer J.M."/>
        </authorList>
    </citation>
    <scope>NUCLEOTIDE SEQUENCE</scope>
    <source>
        <strain evidence="13">ARV_011</strain>
    </source>
</reference>
<evidence type="ECO:0000256" key="7">
    <source>
        <dbReference type="ARBA" id="ARBA00022942"/>
    </source>
</evidence>
<evidence type="ECO:0000256" key="4">
    <source>
        <dbReference type="ARBA" id="ARBA00022490"/>
    </source>
</evidence>
<dbReference type="Proteomes" id="UP000790833">
    <property type="component" value="Unassembled WGS sequence"/>
</dbReference>
<dbReference type="InterPro" id="IPR003959">
    <property type="entry name" value="ATPase_AAA_core"/>
</dbReference>
<dbReference type="Gene3D" id="2.40.50.140">
    <property type="entry name" value="Nucleic acid-binding proteins"/>
    <property type="match status" value="1"/>
</dbReference>
<dbReference type="Gene3D" id="1.10.8.60">
    <property type="match status" value="1"/>
</dbReference>
<evidence type="ECO:0000256" key="8">
    <source>
        <dbReference type="ARBA" id="ARBA00023242"/>
    </source>
</evidence>
<dbReference type="SUPFAM" id="SSF52540">
    <property type="entry name" value="P-loop containing nucleoside triphosphate hydrolases"/>
    <property type="match status" value="1"/>
</dbReference>
<dbReference type="RefSeq" id="XP_043049692.1">
    <property type="nucleotide sequence ID" value="XM_043195519.1"/>
</dbReference>
<evidence type="ECO:0000256" key="1">
    <source>
        <dbReference type="ARBA" id="ARBA00004123"/>
    </source>
</evidence>
<keyword evidence="14" id="KW-1185">Reference proteome</keyword>
<dbReference type="SMART" id="SM00382">
    <property type="entry name" value="AAA"/>
    <property type="match status" value="1"/>
</dbReference>
<dbReference type="InterPro" id="IPR050221">
    <property type="entry name" value="26S_Proteasome_ATPase"/>
</dbReference>
<dbReference type="InterPro" id="IPR012340">
    <property type="entry name" value="NA-bd_OB-fold"/>
</dbReference>
<evidence type="ECO:0000256" key="10">
    <source>
        <dbReference type="ARBA" id="ARBA00069320"/>
    </source>
</evidence>
<evidence type="ECO:0000313" key="14">
    <source>
        <dbReference type="Proteomes" id="UP000790833"/>
    </source>
</evidence>
<dbReference type="InterPro" id="IPR032501">
    <property type="entry name" value="Prot_ATP_ID_OB_2nd"/>
</dbReference>
<dbReference type="GO" id="GO:0005737">
    <property type="term" value="C:cytoplasm"/>
    <property type="evidence" value="ECO:0007669"/>
    <property type="project" value="UniProtKB-SubCell"/>
</dbReference>
<dbReference type="InterPro" id="IPR003593">
    <property type="entry name" value="AAA+_ATPase"/>
</dbReference>
<dbReference type="Pfam" id="PF17862">
    <property type="entry name" value="AAA_lid_3"/>
    <property type="match status" value="1"/>
</dbReference>
<evidence type="ECO:0000256" key="3">
    <source>
        <dbReference type="ARBA" id="ARBA00006914"/>
    </source>
</evidence>
<dbReference type="Gene3D" id="3.40.50.300">
    <property type="entry name" value="P-loop containing nucleotide triphosphate hydrolases"/>
    <property type="match status" value="1"/>
</dbReference>
<dbReference type="GO" id="GO:0010604">
    <property type="term" value="P:positive regulation of macromolecule metabolic process"/>
    <property type="evidence" value="ECO:0007669"/>
    <property type="project" value="UniProtKB-ARBA"/>
</dbReference>
<accession>A0A9P8AIX5</accession>
<dbReference type="FunFam" id="1.10.8.60:FF:000009">
    <property type="entry name" value="26S protease regulatory subunit 6A"/>
    <property type="match status" value="1"/>
</dbReference>
<dbReference type="InterPro" id="IPR027417">
    <property type="entry name" value="P-loop_NTPase"/>
</dbReference>
<dbReference type="PROSITE" id="PS00674">
    <property type="entry name" value="AAA"/>
    <property type="match status" value="1"/>
</dbReference>
<dbReference type="OrthoDB" id="9443236at2759"/>
<evidence type="ECO:0000256" key="11">
    <source>
        <dbReference type="RuleBase" id="RU003651"/>
    </source>
</evidence>
<keyword evidence="8" id="KW-0539">Nucleus</keyword>
<keyword evidence="7 13" id="KW-0647">Proteasome</keyword>
<keyword evidence="5 11" id="KW-0547">Nucleotide-binding</keyword>
<dbReference type="GO" id="GO:0005634">
    <property type="term" value="C:nucleus"/>
    <property type="evidence" value="ECO:0007669"/>
    <property type="project" value="UniProtKB-SubCell"/>
</dbReference>
<keyword evidence="4" id="KW-0963">Cytoplasm</keyword>
<comment type="function">
    <text evidence="9">The 26S proteasome is involved in the ATP-dependent degradation of ubiquitinated proteins. The regulatory (or ATPase) complex confers ATP dependency and substrate specificity to the 26S complex.</text>
</comment>
<dbReference type="InterPro" id="IPR003960">
    <property type="entry name" value="ATPase_AAA_CS"/>
</dbReference>
<dbReference type="GO" id="GO:0008540">
    <property type="term" value="C:proteasome regulatory particle, base subcomplex"/>
    <property type="evidence" value="ECO:0007669"/>
    <property type="project" value="UniProtKB-ARBA"/>
</dbReference>
<comment type="subcellular location">
    <subcellularLocation>
        <location evidence="2">Cytoplasm</location>
    </subcellularLocation>
    <subcellularLocation>
        <location evidence="1">Nucleus</location>
    </subcellularLocation>
</comment>
<evidence type="ECO:0000259" key="12">
    <source>
        <dbReference type="SMART" id="SM00382"/>
    </source>
</evidence>
<dbReference type="InterPro" id="IPR041569">
    <property type="entry name" value="AAA_lid_3"/>
</dbReference>
<feature type="domain" description="AAA+ ATPase" evidence="12">
    <location>
        <begin position="208"/>
        <end position="347"/>
    </location>
</feature>
<name>A0A9P8AIX5_9ASCO</name>
<dbReference type="AlphaFoldDB" id="A0A9P8AIX5"/>
<evidence type="ECO:0000313" key="13">
    <source>
        <dbReference type="EMBL" id="KAG7194145.1"/>
    </source>
</evidence>
<dbReference type="GeneID" id="66118227"/>
<dbReference type="Pfam" id="PF00004">
    <property type="entry name" value="AAA"/>
    <property type="match status" value="1"/>
</dbReference>
<dbReference type="Pfam" id="PF16450">
    <property type="entry name" value="Prot_ATP_ID_OB_C"/>
    <property type="match status" value="1"/>
</dbReference>
<comment type="caution">
    <text evidence="13">The sequence shown here is derived from an EMBL/GenBank/DDBJ whole genome shotgun (WGS) entry which is preliminary data.</text>
</comment>
<dbReference type="EMBL" id="JAHMUF010000008">
    <property type="protein sequence ID" value="KAG7194145.1"/>
    <property type="molecule type" value="Genomic_DNA"/>
</dbReference>
<evidence type="ECO:0000256" key="5">
    <source>
        <dbReference type="ARBA" id="ARBA00022741"/>
    </source>
</evidence>
<evidence type="ECO:0000256" key="9">
    <source>
        <dbReference type="ARBA" id="ARBA00024661"/>
    </source>
</evidence>
<dbReference type="PANTHER" id="PTHR23073">
    <property type="entry name" value="26S PROTEASOME REGULATORY SUBUNIT"/>
    <property type="match status" value="1"/>
</dbReference>
<dbReference type="GO" id="GO:0016887">
    <property type="term" value="F:ATP hydrolysis activity"/>
    <property type="evidence" value="ECO:0007669"/>
    <property type="project" value="InterPro"/>
</dbReference>
<proteinExistence type="inferred from homology"/>
<gene>
    <name evidence="13" type="primary">RPT5</name>
    <name evidence="13" type="ORF">KQ657_004853</name>
</gene>
<keyword evidence="6 11" id="KW-0067">ATP-binding</keyword>
<dbReference type="FunFam" id="3.40.50.300:FF:000037">
    <property type="entry name" value="26S protease regulatory subunit 6A"/>
    <property type="match status" value="1"/>
</dbReference>
<evidence type="ECO:0000256" key="6">
    <source>
        <dbReference type="ARBA" id="ARBA00022840"/>
    </source>
</evidence>
<comment type="similarity">
    <text evidence="3 11">Belongs to the AAA ATPase family.</text>
</comment>
<sequence>MSTLEELEEKTAQDDALEQEILQSSYQEMVNKTKLLENDIKIMRLTSQRLSHEKSVMLEKIKDNQEKVNNNKQLPYLVGNVVELLDLDAEKEASEQGANVDIEAARSGKSAVIKTSTRQTVFLPLIGLVDPTTLKPNDLIGVNKDSYLILDTLPSEYDSRVKAMEVDEKPSEEYSDIGGLDKQIEELIEAVVLPMKQAEKFKKLGIKPPKGALMYGPPGTGKTLLARACAAQSGATFLKLAAPQLVQMFIGDGAKLVRDAFALAKEKAPAIIFIDELDAIGTKRFDSDKSGDREVQRTMLELLNQLDGFGSDDRVKVLAATNRVDTLDPALLRSGRLDRKIEFPLPSEEARESVLKIHARKLNCDNNSINWRELARSTDEFNGAQLKAVTVEAGMIALRNGKSIIKHEDFVEAISEVQARKSKSSNFYA</sequence>
<organism evidence="13 14">
    <name type="scientific">Scheffersomyces spartinae</name>
    <dbReference type="NCBI Taxonomy" id="45513"/>
    <lineage>
        <taxon>Eukaryota</taxon>
        <taxon>Fungi</taxon>
        <taxon>Dikarya</taxon>
        <taxon>Ascomycota</taxon>
        <taxon>Saccharomycotina</taxon>
        <taxon>Pichiomycetes</taxon>
        <taxon>Debaryomycetaceae</taxon>
        <taxon>Scheffersomyces</taxon>
    </lineage>
</organism>
<dbReference type="GO" id="GO:0005524">
    <property type="term" value="F:ATP binding"/>
    <property type="evidence" value="ECO:0007669"/>
    <property type="project" value="UniProtKB-KW"/>
</dbReference>
<protein>
    <recommendedName>
        <fullName evidence="10">26S proteasome regulatory subunit 6A</fullName>
    </recommendedName>
</protein>